<dbReference type="CDD" id="cd00371">
    <property type="entry name" value="HMA"/>
    <property type="match status" value="1"/>
</dbReference>
<dbReference type="InterPro" id="IPR021782">
    <property type="entry name" value="DUF3347"/>
</dbReference>
<proteinExistence type="predicted"/>
<dbReference type="InterPro" id="IPR036163">
    <property type="entry name" value="HMA_dom_sf"/>
</dbReference>
<gene>
    <name evidence="3" type="ORF">IMCC3317_15300</name>
</gene>
<dbReference type="Gene3D" id="3.30.70.100">
    <property type="match status" value="1"/>
</dbReference>
<dbReference type="Proteomes" id="UP000464657">
    <property type="component" value="Chromosome"/>
</dbReference>
<evidence type="ECO:0000259" key="2">
    <source>
        <dbReference type="Pfam" id="PF11827"/>
    </source>
</evidence>
<dbReference type="GO" id="GO:0046872">
    <property type="term" value="F:metal ion binding"/>
    <property type="evidence" value="ECO:0007669"/>
    <property type="project" value="InterPro"/>
</dbReference>
<dbReference type="RefSeq" id="WP_160128897.1">
    <property type="nucleotide sequence ID" value="NZ_CP019288.1"/>
</dbReference>
<dbReference type="EMBL" id="CP019288">
    <property type="protein sequence ID" value="QHI36171.1"/>
    <property type="molecule type" value="Genomic_DNA"/>
</dbReference>
<dbReference type="OrthoDB" id="5513217at2"/>
<feature type="signal peptide" evidence="1">
    <location>
        <begin position="1"/>
        <end position="20"/>
    </location>
</feature>
<feature type="domain" description="DUF3347" evidence="2">
    <location>
        <begin position="149"/>
        <end position="237"/>
    </location>
</feature>
<accession>A0A7L4ZI59</accession>
<keyword evidence="4" id="KW-1185">Reference proteome</keyword>
<name>A0A7L4ZI59_9FLAO</name>
<evidence type="ECO:0000313" key="4">
    <source>
        <dbReference type="Proteomes" id="UP000464657"/>
    </source>
</evidence>
<dbReference type="Pfam" id="PF11827">
    <property type="entry name" value="DUF3347"/>
    <property type="match status" value="1"/>
</dbReference>
<dbReference type="AlphaFoldDB" id="A0A7L4ZI59"/>
<feature type="chain" id="PRO_5029843170" description="DUF3347 domain-containing protein" evidence="1">
    <location>
        <begin position="21"/>
        <end position="282"/>
    </location>
</feature>
<protein>
    <recommendedName>
        <fullName evidence="2">DUF3347 domain-containing protein</fullName>
    </recommendedName>
</protein>
<organism evidence="3 4">
    <name type="scientific">Kordia antarctica</name>
    <dbReference type="NCBI Taxonomy" id="1218801"/>
    <lineage>
        <taxon>Bacteria</taxon>
        <taxon>Pseudomonadati</taxon>
        <taxon>Bacteroidota</taxon>
        <taxon>Flavobacteriia</taxon>
        <taxon>Flavobacteriales</taxon>
        <taxon>Flavobacteriaceae</taxon>
        <taxon>Kordia</taxon>
    </lineage>
</organism>
<evidence type="ECO:0000313" key="3">
    <source>
        <dbReference type="EMBL" id="QHI36171.1"/>
    </source>
</evidence>
<sequence>MKNFITPLLCLLFGFNYCIAQIKNQKNESVKIYGNCGMCESTIEKAGNMKNQSNVDWDKETKMATISYDGLKTSKEDILKRIALAGYDNDTFLAPNDTYSNLPSCCQYERAKQVIAKTEEPKMEMTKNDHTMHSNKMDEMQDVNPLSAVYESYFAVKNALIKTDGATASVNAKTLLTALNDMKMDKLSMDVQMVWMKIVEPLKKETQAISETNDVEKQRGHLDRLSKDIYEILKVSKYEEPVYFQYCPMKDSNWLSKESAIKNPYYGSQMLSCGKTVETIKE</sequence>
<evidence type="ECO:0000256" key="1">
    <source>
        <dbReference type="SAM" id="SignalP"/>
    </source>
</evidence>
<keyword evidence="1" id="KW-0732">Signal</keyword>
<dbReference type="SUPFAM" id="SSF55008">
    <property type="entry name" value="HMA, heavy metal-associated domain"/>
    <property type="match status" value="1"/>
</dbReference>
<dbReference type="KEGG" id="kan:IMCC3317_15300"/>
<reference evidence="3 4" key="1">
    <citation type="journal article" date="2013" name="Int. J. Syst. Evol. Microbiol.">
        <title>Kordia antarctica sp. nov., isolated from Antarctic seawater.</title>
        <authorList>
            <person name="Baek K."/>
            <person name="Choi A."/>
            <person name="Kang I."/>
            <person name="Lee K."/>
            <person name="Cho J.C."/>
        </authorList>
    </citation>
    <scope>NUCLEOTIDE SEQUENCE [LARGE SCALE GENOMIC DNA]</scope>
    <source>
        <strain evidence="3 4">IMCC3317</strain>
    </source>
</reference>
<dbReference type="InterPro" id="IPR006121">
    <property type="entry name" value="HMA_dom"/>
</dbReference>